<dbReference type="GO" id="GO:0020037">
    <property type="term" value="F:heme binding"/>
    <property type="evidence" value="ECO:0007669"/>
    <property type="project" value="InterPro"/>
</dbReference>
<proteinExistence type="predicted"/>
<feature type="chain" id="PRO_5017431736" evidence="8">
    <location>
        <begin position="22"/>
        <end position="114"/>
    </location>
</feature>
<dbReference type="PROSITE" id="PS51257">
    <property type="entry name" value="PROKAR_LIPOPROTEIN"/>
    <property type="match status" value="1"/>
</dbReference>
<dbReference type="Proteomes" id="UP000282311">
    <property type="component" value="Unassembled WGS sequence"/>
</dbReference>
<keyword evidence="8" id="KW-0732">Signal</keyword>
<evidence type="ECO:0000256" key="4">
    <source>
        <dbReference type="ARBA" id="ARBA00022982"/>
    </source>
</evidence>
<evidence type="ECO:0000313" key="10">
    <source>
        <dbReference type="EMBL" id="RKN70127.1"/>
    </source>
</evidence>
<evidence type="ECO:0000256" key="5">
    <source>
        <dbReference type="ARBA" id="ARBA00023004"/>
    </source>
</evidence>
<dbReference type="PRINTS" id="PR00605">
    <property type="entry name" value="CYTCHROMECIC"/>
</dbReference>
<evidence type="ECO:0000256" key="6">
    <source>
        <dbReference type="PIRSR" id="PIRSR000025-1"/>
    </source>
</evidence>
<dbReference type="SUPFAM" id="SSF46626">
    <property type="entry name" value="Cytochrome c"/>
    <property type="match status" value="1"/>
</dbReference>
<dbReference type="InterPro" id="IPR012218">
    <property type="entry name" value="Cyt_c_BACSU-c550-type"/>
</dbReference>
<keyword evidence="3 7" id="KW-0479">Metal-binding</keyword>
<name>A0A3B0BDG6_9BACL</name>
<dbReference type="Gene3D" id="1.10.760.10">
    <property type="entry name" value="Cytochrome c-like domain"/>
    <property type="match status" value="1"/>
</dbReference>
<dbReference type="AlphaFoldDB" id="A0A3B0BDG6"/>
<dbReference type="InterPro" id="IPR036909">
    <property type="entry name" value="Cyt_c-like_dom_sf"/>
</dbReference>
<comment type="PTM">
    <text evidence="6">Binds 1 heme c group covalently per subunit.</text>
</comment>
<keyword evidence="1" id="KW-0813">Transport</keyword>
<dbReference type="PANTHER" id="PTHR37823:SF4">
    <property type="entry name" value="MENAQUINOL-CYTOCHROME C REDUCTASE CYTOCHROME B_C SUBUNIT"/>
    <property type="match status" value="1"/>
</dbReference>
<keyword evidence="5 7" id="KW-0408">Iron</keyword>
<dbReference type="RefSeq" id="WP_120751106.1">
    <property type="nucleotide sequence ID" value="NZ_RBAH01000032.1"/>
</dbReference>
<dbReference type="Pfam" id="PF13442">
    <property type="entry name" value="Cytochrome_CBB3"/>
    <property type="match status" value="1"/>
</dbReference>
<sequence>MRKTAIIGSAVLLALALSACGKSKTPETNQGGTAGGGTATTADAQAIVKQNCTSCHGVNLEGGGGPKLSAIGSKYSKDQIAGIITNGKGAMPNFKSKLSESDISAVSDWLAAKK</sequence>
<feature type="binding site" description="covalent" evidence="6">
    <location>
        <position position="55"/>
    </location>
    <ligand>
        <name>heme c</name>
        <dbReference type="ChEBI" id="CHEBI:61717"/>
    </ligand>
</feature>
<comment type="caution">
    <text evidence="10">The sequence shown here is derived from an EMBL/GenBank/DDBJ whole genome shotgun (WGS) entry which is preliminary data.</text>
</comment>
<feature type="binding site" description="axial binding residue" evidence="7">
    <location>
        <position position="91"/>
    </location>
    <ligand>
        <name>heme c</name>
        <dbReference type="ChEBI" id="CHEBI:61717"/>
    </ligand>
    <ligandPart>
        <name>Fe</name>
        <dbReference type="ChEBI" id="CHEBI:18248"/>
    </ligandPart>
</feature>
<protein>
    <submittedName>
        <fullName evidence="10">Cytochrome c</fullName>
    </submittedName>
</protein>
<dbReference type="InterPro" id="IPR008168">
    <property type="entry name" value="Cyt_C_IC"/>
</dbReference>
<keyword evidence="4" id="KW-0249">Electron transport</keyword>
<evidence type="ECO:0000313" key="11">
    <source>
        <dbReference type="Proteomes" id="UP000282311"/>
    </source>
</evidence>
<feature type="binding site" description="covalent" evidence="6">
    <location>
        <position position="52"/>
    </location>
    <ligand>
        <name>heme c</name>
        <dbReference type="ChEBI" id="CHEBI:61717"/>
    </ligand>
</feature>
<feature type="signal peptide" evidence="8">
    <location>
        <begin position="1"/>
        <end position="21"/>
    </location>
</feature>
<evidence type="ECO:0000256" key="2">
    <source>
        <dbReference type="ARBA" id="ARBA00022617"/>
    </source>
</evidence>
<evidence type="ECO:0000259" key="9">
    <source>
        <dbReference type="PROSITE" id="PS51007"/>
    </source>
</evidence>
<dbReference type="OrthoDB" id="7933886at2"/>
<evidence type="ECO:0000256" key="1">
    <source>
        <dbReference type="ARBA" id="ARBA00022448"/>
    </source>
</evidence>
<dbReference type="PIRSF" id="PIRSF000025">
    <property type="entry name" value="Cytc_Bsub_c550"/>
    <property type="match status" value="1"/>
</dbReference>
<evidence type="ECO:0000256" key="3">
    <source>
        <dbReference type="ARBA" id="ARBA00022723"/>
    </source>
</evidence>
<dbReference type="PANTHER" id="PTHR37823">
    <property type="entry name" value="CYTOCHROME C-553-LIKE"/>
    <property type="match status" value="1"/>
</dbReference>
<gene>
    <name evidence="10" type="ORF">D7M11_30735</name>
</gene>
<dbReference type="InterPro" id="IPR051811">
    <property type="entry name" value="Cytochrome_c550/c551-like"/>
</dbReference>
<accession>A0A3B0BDG6</accession>
<dbReference type="GO" id="GO:0009055">
    <property type="term" value="F:electron transfer activity"/>
    <property type="evidence" value="ECO:0007669"/>
    <property type="project" value="InterPro"/>
</dbReference>
<keyword evidence="11" id="KW-1185">Reference proteome</keyword>
<keyword evidence="2 6" id="KW-0349">Heme</keyword>
<dbReference type="EMBL" id="RBAH01000032">
    <property type="protein sequence ID" value="RKN70127.1"/>
    <property type="molecule type" value="Genomic_DNA"/>
</dbReference>
<feature type="binding site" description="axial binding residue" evidence="7">
    <location>
        <position position="56"/>
    </location>
    <ligand>
        <name>heme c</name>
        <dbReference type="ChEBI" id="CHEBI:61717"/>
    </ligand>
    <ligandPart>
        <name>Fe</name>
        <dbReference type="ChEBI" id="CHEBI:18248"/>
    </ligandPart>
</feature>
<dbReference type="GO" id="GO:0005506">
    <property type="term" value="F:iron ion binding"/>
    <property type="evidence" value="ECO:0007669"/>
    <property type="project" value="InterPro"/>
</dbReference>
<feature type="domain" description="Cytochrome c" evidence="9">
    <location>
        <begin position="39"/>
        <end position="114"/>
    </location>
</feature>
<reference evidence="10 11" key="1">
    <citation type="journal article" date="2007" name="Int. J. Syst. Evol. Microbiol.">
        <title>Paenibacillus ginsengarvi sp. nov., isolated from soil from ginseng cultivation.</title>
        <authorList>
            <person name="Yoon M.H."/>
            <person name="Ten L.N."/>
            <person name="Im W.T."/>
        </authorList>
    </citation>
    <scope>NUCLEOTIDE SEQUENCE [LARGE SCALE GENOMIC DNA]</scope>
    <source>
        <strain evidence="10 11">KCTC 13059</strain>
    </source>
</reference>
<dbReference type="PROSITE" id="PS51007">
    <property type="entry name" value="CYTC"/>
    <property type="match status" value="1"/>
</dbReference>
<dbReference type="InterPro" id="IPR009056">
    <property type="entry name" value="Cyt_c-like_dom"/>
</dbReference>
<dbReference type="GO" id="GO:0016020">
    <property type="term" value="C:membrane"/>
    <property type="evidence" value="ECO:0007669"/>
    <property type="project" value="InterPro"/>
</dbReference>
<evidence type="ECO:0000256" key="8">
    <source>
        <dbReference type="SAM" id="SignalP"/>
    </source>
</evidence>
<evidence type="ECO:0000256" key="7">
    <source>
        <dbReference type="PIRSR" id="PIRSR000025-2"/>
    </source>
</evidence>
<organism evidence="10 11">
    <name type="scientific">Paenibacillus ginsengarvi</name>
    <dbReference type="NCBI Taxonomy" id="400777"/>
    <lineage>
        <taxon>Bacteria</taxon>
        <taxon>Bacillati</taxon>
        <taxon>Bacillota</taxon>
        <taxon>Bacilli</taxon>
        <taxon>Bacillales</taxon>
        <taxon>Paenibacillaceae</taxon>
        <taxon>Paenibacillus</taxon>
    </lineage>
</organism>